<evidence type="ECO:0000256" key="4">
    <source>
        <dbReference type="ARBA" id="ARBA00007495"/>
    </source>
</evidence>
<name>A0A9N9LQH6_9HELO</name>
<evidence type="ECO:0000256" key="1">
    <source>
        <dbReference type="ARBA" id="ARBA00000681"/>
    </source>
</evidence>
<feature type="signal peptide" evidence="11">
    <location>
        <begin position="1"/>
        <end position="16"/>
    </location>
</feature>
<feature type="domain" description="GH10" evidence="12">
    <location>
        <begin position="17"/>
        <end position="210"/>
    </location>
</feature>
<evidence type="ECO:0000256" key="9">
    <source>
        <dbReference type="ARBA" id="ARBA00023326"/>
    </source>
</evidence>
<gene>
    <name evidence="13" type="ORF">HYALB_00010653</name>
</gene>
<accession>A0A9N9LQH6</accession>
<dbReference type="EC" id="3.2.1.8" evidence="10"/>
<dbReference type="InterPro" id="IPR017853">
    <property type="entry name" value="GH"/>
</dbReference>
<dbReference type="AlphaFoldDB" id="A0A9N9LQH6"/>
<evidence type="ECO:0000256" key="10">
    <source>
        <dbReference type="RuleBase" id="RU361174"/>
    </source>
</evidence>
<comment type="catalytic activity">
    <reaction evidence="1 10">
        <text>Endohydrolysis of (1-&gt;4)-beta-D-xylosidic linkages in xylans.</text>
        <dbReference type="EC" id="3.2.1.8"/>
    </reaction>
</comment>
<dbReference type="PRINTS" id="PR00134">
    <property type="entry name" value="GLHYDRLASE10"/>
</dbReference>
<dbReference type="PANTHER" id="PTHR31490">
    <property type="entry name" value="GLYCOSYL HYDROLASE"/>
    <property type="match status" value="1"/>
</dbReference>
<proteinExistence type="inferred from homology"/>
<keyword evidence="6" id="KW-0858">Xylan degradation</keyword>
<dbReference type="PANTHER" id="PTHR31490:SF35">
    <property type="entry name" value="ENDO-1,4-BETA-XYLANASE"/>
    <property type="match status" value="1"/>
</dbReference>
<dbReference type="Proteomes" id="UP000701801">
    <property type="component" value="Unassembled WGS sequence"/>
</dbReference>
<keyword evidence="8 10" id="KW-0119">Carbohydrate metabolism</keyword>
<dbReference type="SUPFAM" id="SSF51445">
    <property type="entry name" value="(Trans)glycosidases"/>
    <property type="match status" value="1"/>
</dbReference>
<keyword evidence="7 10" id="KW-0378">Hydrolase</keyword>
<feature type="chain" id="PRO_5040240669" description="Beta-xylanase" evidence="11">
    <location>
        <begin position="17"/>
        <end position="210"/>
    </location>
</feature>
<comment type="similarity">
    <text evidence="4 10">Belongs to the glycosyl hydrolase 10 (cellulase F) family.</text>
</comment>
<dbReference type="GO" id="GO:0045493">
    <property type="term" value="P:xylan catabolic process"/>
    <property type="evidence" value="ECO:0007669"/>
    <property type="project" value="UniProtKB-KW"/>
</dbReference>
<protein>
    <recommendedName>
        <fullName evidence="10">Beta-xylanase</fullName>
        <ecNumber evidence="10">3.2.1.8</ecNumber>
    </recommendedName>
</protein>
<dbReference type="SMART" id="SM00633">
    <property type="entry name" value="Glyco_10"/>
    <property type="match status" value="1"/>
</dbReference>
<evidence type="ECO:0000313" key="13">
    <source>
        <dbReference type="EMBL" id="CAG8979460.1"/>
    </source>
</evidence>
<comment type="pathway">
    <text evidence="3">Glycan degradation; xylan degradation.</text>
</comment>
<evidence type="ECO:0000256" key="5">
    <source>
        <dbReference type="ARBA" id="ARBA00022525"/>
    </source>
</evidence>
<organism evidence="13 14">
    <name type="scientific">Hymenoscyphus albidus</name>
    <dbReference type="NCBI Taxonomy" id="595503"/>
    <lineage>
        <taxon>Eukaryota</taxon>
        <taxon>Fungi</taxon>
        <taxon>Dikarya</taxon>
        <taxon>Ascomycota</taxon>
        <taxon>Pezizomycotina</taxon>
        <taxon>Leotiomycetes</taxon>
        <taxon>Helotiales</taxon>
        <taxon>Helotiaceae</taxon>
        <taxon>Hymenoscyphus</taxon>
    </lineage>
</organism>
<dbReference type="Gene3D" id="3.20.20.80">
    <property type="entry name" value="Glycosidases"/>
    <property type="match status" value="1"/>
</dbReference>
<keyword evidence="9 10" id="KW-0624">Polysaccharide degradation</keyword>
<dbReference type="EMBL" id="CAJVRM010000314">
    <property type="protein sequence ID" value="CAG8979460.1"/>
    <property type="molecule type" value="Genomic_DNA"/>
</dbReference>
<keyword evidence="5" id="KW-0964">Secreted</keyword>
<keyword evidence="11" id="KW-0732">Signal</keyword>
<evidence type="ECO:0000256" key="6">
    <source>
        <dbReference type="ARBA" id="ARBA00022651"/>
    </source>
</evidence>
<dbReference type="PROSITE" id="PS51760">
    <property type="entry name" value="GH10_2"/>
    <property type="match status" value="1"/>
</dbReference>
<comment type="subcellular location">
    <subcellularLocation>
        <location evidence="2">Secreted</location>
    </subcellularLocation>
</comment>
<reference evidence="13" key="1">
    <citation type="submission" date="2021-07" db="EMBL/GenBank/DDBJ databases">
        <authorList>
            <person name="Durling M."/>
        </authorList>
    </citation>
    <scope>NUCLEOTIDE SEQUENCE</scope>
</reference>
<comment type="caution">
    <text evidence="13">The sequence shown here is derived from an EMBL/GenBank/DDBJ whole genome shotgun (WGS) entry which is preliminary data.</text>
</comment>
<evidence type="ECO:0000313" key="14">
    <source>
        <dbReference type="Proteomes" id="UP000701801"/>
    </source>
</evidence>
<evidence type="ECO:0000256" key="8">
    <source>
        <dbReference type="ARBA" id="ARBA00023277"/>
    </source>
</evidence>
<evidence type="ECO:0000256" key="3">
    <source>
        <dbReference type="ARBA" id="ARBA00004851"/>
    </source>
</evidence>
<dbReference type="GO" id="GO:0031176">
    <property type="term" value="F:endo-1,4-beta-xylanase activity"/>
    <property type="evidence" value="ECO:0007669"/>
    <property type="project" value="UniProtKB-EC"/>
</dbReference>
<keyword evidence="14" id="KW-1185">Reference proteome</keyword>
<dbReference type="Pfam" id="PF00331">
    <property type="entry name" value="Glyco_hydro_10"/>
    <property type="match status" value="1"/>
</dbReference>
<evidence type="ECO:0000256" key="11">
    <source>
        <dbReference type="SAM" id="SignalP"/>
    </source>
</evidence>
<dbReference type="OrthoDB" id="3055998at2759"/>
<keyword evidence="10" id="KW-0326">Glycosidase</keyword>
<dbReference type="GO" id="GO:0005576">
    <property type="term" value="C:extracellular region"/>
    <property type="evidence" value="ECO:0007669"/>
    <property type="project" value="UniProtKB-SubCell"/>
</dbReference>
<dbReference type="InterPro" id="IPR044846">
    <property type="entry name" value="GH10"/>
</dbReference>
<evidence type="ECO:0000259" key="12">
    <source>
        <dbReference type="PROSITE" id="PS51760"/>
    </source>
</evidence>
<evidence type="ECO:0000256" key="7">
    <source>
        <dbReference type="ARBA" id="ARBA00022801"/>
    </source>
</evidence>
<evidence type="ECO:0000256" key="2">
    <source>
        <dbReference type="ARBA" id="ARBA00004613"/>
    </source>
</evidence>
<sequence length="210" mass="22725">MYFALFLPLLVPVAQAQLHTLAVAAGVKNLGSATDNGELTDTALVAILSNTSEFGQTTPGNTMKDLGFHRWVTGGTWTKETLTTALQNHVTNTVIHYKGQCYAWDIVNEALEQDGTFRKSIFFNTIGEEYIKIGFDAAAAADPDVKLYYNDFNIENPGKKSTAALNIAKSLQTSKTKIDGMGVQAHFIVGSTPSKKDQIATLQSYTALGL</sequence>
<dbReference type="InterPro" id="IPR001000">
    <property type="entry name" value="GH10_dom"/>
</dbReference>